<feature type="non-terminal residue" evidence="2">
    <location>
        <position position="147"/>
    </location>
</feature>
<accession>A0A0H5QPN1</accession>
<evidence type="ECO:0000256" key="1">
    <source>
        <dbReference type="SAM" id="MobiDB-lite"/>
    </source>
</evidence>
<feature type="region of interest" description="Disordered" evidence="1">
    <location>
        <begin position="81"/>
        <end position="125"/>
    </location>
</feature>
<sequence length="147" mass="16073">VLSRFLCLIPFCRRSNRISPIEKAADDTIDYLAALRSGVKLPSYHIHDQPQYLDAFIRTASLKQMIPIDNISAELAEARLGKPQRKKVKKKNKGSESAARGDGGDAKDGGGGDDESRAGKHTRQITADYLDDKGMITVQCPTCANIT</sequence>
<reference evidence="2" key="1">
    <citation type="submission" date="2015-04" db="EMBL/GenBank/DDBJ databases">
        <title>The genome sequence of the plant pathogenic Rhizarian Plasmodiophora brassicae reveals insights in its biotrophic life cycle and the origin of chitin synthesis.</title>
        <authorList>
            <person name="Schwelm A."/>
            <person name="Fogelqvist J."/>
            <person name="Knaust A."/>
            <person name="Julke S."/>
            <person name="Lilja T."/>
            <person name="Dhandapani V."/>
            <person name="Bonilla-Rosso G."/>
            <person name="Karlsson M."/>
            <person name="Shevchenko A."/>
            <person name="Choi S.R."/>
            <person name="Kim H.G."/>
            <person name="Park J.Y."/>
            <person name="Lim Y.P."/>
            <person name="Ludwig-Muller J."/>
            <person name="Dixelius C."/>
        </authorList>
    </citation>
    <scope>NUCLEOTIDE SEQUENCE</scope>
    <source>
        <tissue evidence="2">Potato root galls</tissue>
    </source>
</reference>
<dbReference type="AlphaFoldDB" id="A0A0H5QPN1"/>
<name>A0A0H5QPN1_9EUKA</name>
<protein>
    <submittedName>
        <fullName evidence="2">Uncharacterized protein</fullName>
    </submittedName>
</protein>
<feature type="compositionally biased region" description="Basic residues" evidence="1">
    <location>
        <begin position="82"/>
        <end position="92"/>
    </location>
</feature>
<feature type="compositionally biased region" description="Basic and acidic residues" evidence="1">
    <location>
        <begin position="102"/>
        <end position="118"/>
    </location>
</feature>
<evidence type="ECO:0000313" key="2">
    <source>
        <dbReference type="EMBL" id="CRZ03562.1"/>
    </source>
</evidence>
<organism evidence="2">
    <name type="scientific">Spongospora subterranea</name>
    <dbReference type="NCBI Taxonomy" id="70186"/>
    <lineage>
        <taxon>Eukaryota</taxon>
        <taxon>Sar</taxon>
        <taxon>Rhizaria</taxon>
        <taxon>Endomyxa</taxon>
        <taxon>Phytomyxea</taxon>
        <taxon>Plasmodiophorida</taxon>
        <taxon>Plasmodiophoridae</taxon>
        <taxon>Spongospora</taxon>
    </lineage>
</organism>
<dbReference type="EMBL" id="HACM01003120">
    <property type="protein sequence ID" value="CRZ03562.1"/>
    <property type="molecule type" value="Transcribed_RNA"/>
</dbReference>
<feature type="non-terminal residue" evidence="2">
    <location>
        <position position="1"/>
    </location>
</feature>
<proteinExistence type="predicted"/>